<feature type="transmembrane region" description="Helical" evidence="6">
    <location>
        <begin position="106"/>
        <end position="123"/>
    </location>
</feature>
<dbReference type="EMBL" id="JAROBY010000008">
    <property type="protein sequence ID" value="MEB4793233.1"/>
    <property type="molecule type" value="Genomic_DNA"/>
</dbReference>
<comment type="subcellular location">
    <subcellularLocation>
        <location evidence="1">Membrane</location>
        <topology evidence="1">Multi-pass membrane protein</topology>
    </subcellularLocation>
</comment>
<comment type="caution">
    <text evidence="7">The sequence shown here is derived from an EMBL/GenBank/DDBJ whole genome shotgun (WGS) entry which is preliminary data.</text>
</comment>
<reference evidence="7 8" key="1">
    <citation type="submission" date="2023-03" db="EMBL/GenBank/DDBJ databases">
        <title>Bacillus Genome Sequencing.</title>
        <authorList>
            <person name="Dunlap C."/>
        </authorList>
    </citation>
    <scope>NUCLEOTIDE SEQUENCE [LARGE SCALE GENOMIC DNA]</scope>
    <source>
        <strain evidence="7 8">NRS-1351</strain>
    </source>
</reference>
<evidence type="ECO:0000313" key="7">
    <source>
        <dbReference type="EMBL" id="MEB4793233.1"/>
    </source>
</evidence>
<organism evidence="7 8">
    <name type="scientific">Paenibacillus chondroitinus</name>
    <dbReference type="NCBI Taxonomy" id="59842"/>
    <lineage>
        <taxon>Bacteria</taxon>
        <taxon>Bacillati</taxon>
        <taxon>Bacillota</taxon>
        <taxon>Bacilli</taxon>
        <taxon>Bacillales</taxon>
        <taxon>Paenibacillaceae</taxon>
        <taxon>Paenibacillus</taxon>
    </lineage>
</organism>
<evidence type="ECO:0000313" key="8">
    <source>
        <dbReference type="Proteomes" id="UP001355653"/>
    </source>
</evidence>
<evidence type="ECO:0000256" key="3">
    <source>
        <dbReference type="ARBA" id="ARBA00022989"/>
    </source>
</evidence>
<proteinExistence type="inferred from homology"/>
<feature type="transmembrane region" description="Helical" evidence="6">
    <location>
        <begin position="20"/>
        <end position="37"/>
    </location>
</feature>
<name>A0ABU6D8I8_9BACL</name>
<evidence type="ECO:0000256" key="4">
    <source>
        <dbReference type="ARBA" id="ARBA00023136"/>
    </source>
</evidence>
<keyword evidence="3 6" id="KW-1133">Transmembrane helix</keyword>
<dbReference type="InterPro" id="IPR006480">
    <property type="entry name" value="Phage_holin_4_1"/>
</dbReference>
<keyword evidence="8" id="KW-1185">Reference proteome</keyword>
<evidence type="ECO:0000256" key="2">
    <source>
        <dbReference type="ARBA" id="ARBA00022692"/>
    </source>
</evidence>
<gene>
    <name evidence="7" type="ORF">P5G65_04945</name>
</gene>
<accession>A0ABU6D8I8</accession>
<dbReference type="Pfam" id="PF05105">
    <property type="entry name" value="Phage_holin_4_1"/>
    <property type="match status" value="1"/>
</dbReference>
<evidence type="ECO:0000256" key="6">
    <source>
        <dbReference type="SAM" id="Phobius"/>
    </source>
</evidence>
<sequence length="167" mass="18577">MNRYFQSIMSLESIIKPANVGAGFVGAFLGPFIMQSFGNGKAWAFILLIAVMIADWITGTAAAKKDESYTSEYGIRAVPRTILMLWFPIIGGLLDKVSLSVFGINQPGYAFFSITIMLIYHTWESMTANAYRAGWQQWIPKSVTSFVGSEIKAKIERANRQKDGMSK</sequence>
<dbReference type="Proteomes" id="UP001355653">
    <property type="component" value="Unassembled WGS sequence"/>
</dbReference>
<evidence type="ECO:0000256" key="1">
    <source>
        <dbReference type="ARBA" id="ARBA00004141"/>
    </source>
</evidence>
<dbReference type="RefSeq" id="WP_164819494.1">
    <property type="nucleotide sequence ID" value="NZ_JAROBY010000008.1"/>
</dbReference>
<keyword evidence="4 6" id="KW-0472">Membrane</keyword>
<evidence type="ECO:0000256" key="5">
    <source>
        <dbReference type="ARBA" id="ARBA00023600"/>
    </source>
</evidence>
<keyword evidence="2 6" id="KW-0812">Transmembrane</keyword>
<protein>
    <submittedName>
        <fullName evidence="7">Phage holin family protein</fullName>
    </submittedName>
</protein>
<feature type="transmembrane region" description="Helical" evidence="6">
    <location>
        <begin position="75"/>
        <end position="94"/>
    </location>
</feature>
<feature type="transmembrane region" description="Helical" evidence="6">
    <location>
        <begin position="43"/>
        <end position="63"/>
    </location>
</feature>
<comment type="similarity">
    <text evidence="5">Belongs to the bacteriophage holin family. Cp-1 holin subfamily.</text>
</comment>